<organism evidence="1 2">
    <name type="scientific">Pyxidicoccus fallax</name>
    <dbReference type="NCBI Taxonomy" id="394095"/>
    <lineage>
        <taxon>Bacteria</taxon>
        <taxon>Pseudomonadati</taxon>
        <taxon>Myxococcota</taxon>
        <taxon>Myxococcia</taxon>
        <taxon>Myxococcales</taxon>
        <taxon>Cystobacterineae</taxon>
        <taxon>Myxococcaceae</taxon>
        <taxon>Pyxidicoccus</taxon>
    </lineage>
</organism>
<comment type="caution">
    <text evidence="1">The sequence shown here is derived from an EMBL/GenBank/DDBJ whole genome shotgun (WGS) entry which is preliminary data.</text>
</comment>
<dbReference type="EMBL" id="JABBJJ010000117">
    <property type="protein sequence ID" value="NMO17984.1"/>
    <property type="molecule type" value="Genomic_DNA"/>
</dbReference>
<dbReference type="GO" id="GO:0003677">
    <property type="term" value="F:DNA binding"/>
    <property type="evidence" value="ECO:0007669"/>
    <property type="project" value="UniProtKB-KW"/>
</dbReference>
<dbReference type="AlphaFoldDB" id="A0A848LJX6"/>
<sequence length="137" mass="14357">MVTPPTARARLLGGDSSLGSLLTDVLGELGIALDVGDTGPTVRPDVVLAHAERGEAILPLLARARELTPEGPVIVLVPFADERLVRLALRLGARDCFALGRPLDELRRVLLAHLPHARGTDFPPSGGAAPPSRGDDP</sequence>
<dbReference type="SUPFAM" id="SSF52172">
    <property type="entry name" value="CheY-like"/>
    <property type="match status" value="1"/>
</dbReference>
<name>A0A848LJX6_9BACT</name>
<gene>
    <name evidence="1" type="ORF">HG543_24455</name>
</gene>
<dbReference type="Gene3D" id="3.40.50.2300">
    <property type="match status" value="1"/>
</dbReference>
<reference evidence="1 2" key="1">
    <citation type="submission" date="2020-04" db="EMBL/GenBank/DDBJ databases">
        <title>Draft genome of Pyxidicoccus fallax type strain.</title>
        <authorList>
            <person name="Whitworth D.E."/>
        </authorList>
    </citation>
    <scope>NUCLEOTIDE SEQUENCE [LARGE SCALE GENOMIC DNA]</scope>
    <source>
        <strain evidence="1 2">DSM 14698</strain>
    </source>
</reference>
<keyword evidence="1" id="KW-0238">DNA-binding</keyword>
<dbReference type="Proteomes" id="UP000518300">
    <property type="component" value="Unassembled WGS sequence"/>
</dbReference>
<proteinExistence type="predicted"/>
<dbReference type="InterPro" id="IPR011006">
    <property type="entry name" value="CheY-like_superfamily"/>
</dbReference>
<evidence type="ECO:0000313" key="2">
    <source>
        <dbReference type="Proteomes" id="UP000518300"/>
    </source>
</evidence>
<accession>A0A848LJX6</accession>
<evidence type="ECO:0000313" key="1">
    <source>
        <dbReference type="EMBL" id="NMO17984.1"/>
    </source>
</evidence>
<keyword evidence="2" id="KW-1185">Reference proteome</keyword>
<protein>
    <submittedName>
        <fullName evidence="1">DNA-binding response regulator</fullName>
    </submittedName>
</protein>
<dbReference type="RefSeq" id="WP_169347259.1">
    <property type="nucleotide sequence ID" value="NZ_JABBJJ010000117.1"/>
</dbReference>